<dbReference type="InterPro" id="IPR002125">
    <property type="entry name" value="CMP_dCMP_dom"/>
</dbReference>
<organism evidence="7">
    <name type="scientific">Juniperus procera</name>
    <name type="common">African juniper</name>
    <dbReference type="NCBI Taxonomy" id="62753"/>
    <lineage>
        <taxon>Eukaryota</taxon>
        <taxon>Viridiplantae</taxon>
        <taxon>Streptophyta</taxon>
        <taxon>Embryophyta</taxon>
        <taxon>Tracheophyta</taxon>
        <taxon>Spermatophyta</taxon>
        <taxon>Pinopsida</taxon>
        <taxon>Pinidae</taxon>
        <taxon>Conifers II</taxon>
        <taxon>Cupressales</taxon>
        <taxon>Cupressaceae</taxon>
        <taxon>Juniperus</taxon>
    </lineage>
</organism>
<reference evidence="7" key="1">
    <citation type="submission" date="2016-12" db="EMBL/GenBank/DDBJ databases">
        <title>Cupressaceae transcriptome phylogeny.</title>
        <authorList>
            <person name="Mao K."/>
            <person name="Ruhsam M."/>
        </authorList>
    </citation>
    <scope>NUCLEOTIDE SEQUENCE</scope>
</reference>
<dbReference type="EMBL" id="KY314854">
    <property type="protein sequence ID" value="ATG70681.1"/>
    <property type="molecule type" value="mRNA"/>
</dbReference>
<dbReference type="CDD" id="cd01284">
    <property type="entry name" value="Riboflavin_deaminase-reductase"/>
    <property type="match status" value="1"/>
</dbReference>
<dbReference type="GO" id="GO:0008703">
    <property type="term" value="F:5-amino-6-(5-phosphoribosylamino)uracil reductase activity"/>
    <property type="evidence" value="ECO:0007669"/>
    <property type="project" value="UniProtKB-EC"/>
</dbReference>
<evidence type="ECO:0000313" key="7">
    <source>
        <dbReference type="EMBL" id="ATG70681.1"/>
    </source>
</evidence>
<proteinExistence type="evidence at transcript level"/>
<dbReference type="Pfam" id="PF01872">
    <property type="entry name" value="RibD_C"/>
    <property type="match status" value="1"/>
</dbReference>
<dbReference type="InterPro" id="IPR016193">
    <property type="entry name" value="Cytidine_deaminase-like"/>
</dbReference>
<dbReference type="GO" id="GO:0008835">
    <property type="term" value="F:diaminohydroxyphosphoribosylaminopyrimidine deaminase activity"/>
    <property type="evidence" value="ECO:0007669"/>
    <property type="project" value="InterPro"/>
</dbReference>
<evidence type="ECO:0000256" key="5">
    <source>
        <dbReference type="ARBA" id="ARBA00023268"/>
    </source>
</evidence>
<dbReference type="InterPro" id="IPR050765">
    <property type="entry name" value="Riboflavin_Biosynth_HTPR"/>
</dbReference>
<dbReference type="AlphaFoldDB" id="A0A3Q8BN67"/>
<evidence type="ECO:0000256" key="2">
    <source>
        <dbReference type="ARBA" id="ARBA00013173"/>
    </source>
</evidence>
<dbReference type="PROSITE" id="PS51747">
    <property type="entry name" value="CYT_DCMP_DEAMINASES_2"/>
    <property type="match status" value="1"/>
</dbReference>
<dbReference type="Gene3D" id="3.40.140.10">
    <property type="entry name" value="Cytidine Deaminase, domain 2"/>
    <property type="match status" value="1"/>
</dbReference>
<dbReference type="EC" id="1.1.1.193" evidence="2"/>
<dbReference type="NCBIfam" id="TIGR00227">
    <property type="entry name" value="ribD_Cterm"/>
    <property type="match status" value="1"/>
</dbReference>
<dbReference type="NCBIfam" id="TIGR00326">
    <property type="entry name" value="eubact_ribD"/>
    <property type="match status" value="1"/>
</dbReference>
<dbReference type="UniPathway" id="UPA00275">
    <property type="reaction ID" value="UER00402"/>
</dbReference>
<evidence type="ECO:0000256" key="3">
    <source>
        <dbReference type="ARBA" id="ARBA00022857"/>
    </source>
</evidence>
<name>A0A3Q8BN67_9CONI</name>
<sequence>MAFCIKNLMPLVTCSSVDSGHMLRAAELADKSAGYTAPHPNAGCVIARGSKVVAEGFLYGQGTRAAEIKAVEQAKELAKGCTAYVNLEPGDCHGDDSSVNALIQAGVSKVVVGLKHPLKHFRGKAIKALRDARIEVNVLGEDLQNRNIQEALRACQLVNAPLLYREACRIPFSVLKYAMTLDGKIAASTGHAAWVSSKTSRKRVFEARSRSDAIVVGGNTVRRDNPRLTTRQEGGHLPARIVMSRSLKLPEDANLWDVSAGHTIVVTQHGANRTFQQRLARKGVEVVEFDMLTPKAVMEYCYDRGFLYVLWECGGSLSAPAIESAVIHKVIAFIAPKIIGGVTAPGPVGDLGMVEMTQALNLSDVSFEQIGPDMLISGYLHPIPDLMPIIPAMEASSPELMLSASDGPNLISFYKAWNAYGSFSNFSPHPIKMINKCGDYVTWKSVEHYYQAQKFEGVQDFLAQECIERIKSAESPEEAARIGRTLERQRPELVRDKWESVKIDVMYRALKCKFSMYPHLSSLLVSTAGSILVEASPHDLFWGGGQEGEGLNHLGRLLMRIRAELLEDDSGISRINLSTRSSIV</sequence>
<dbReference type="SUPFAM" id="SSF53597">
    <property type="entry name" value="Dihydrofolate reductase-like"/>
    <property type="match status" value="1"/>
</dbReference>
<dbReference type="PANTHER" id="PTHR38011">
    <property type="entry name" value="DIHYDROFOLATE REDUCTASE FAMILY PROTEIN (AFU_ORTHOLOGUE AFUA_8G06820)"/>
    <property type="match status" value="1"/>
</dbReference>
<dbReference type="PANTHER" id="PTHR38011:SF7">
    <property type="entry name" value="2,5-DIAMINO-6-RIBOSYLAMINO-4(3H)-PYRIMIDINONE 5'-PHOSPHATE REDUCTASE"/>
    <property type="match status" value="1"/>
</dbReference>
<dbReference type="InterPro" id="IPR011549">
    <property type="entry name" value="RibD_C"/>
</dbReference>
<dbReference type="InterPro" id="IPR024072">
    <property type="entry name" value="DHFR-like_dom_sf"/>
</dbReference>
<dbReference type="Pfam" id="PF00383">
    <property type="entry name" value="dCMP_cyt_deam_1"/>
    <property type="match status" value="1"/>
</dbReference>
<dbReference type="SUPFAM" id="SSF53927">
    <property type="entry name" value="Cytidine deaminase-like"/>
    <property type="match status" value="1"/>
</dbReference>
<evidence type="ECO:0000256" key="4">
    <source>
        <dbReference type="ARBA" id="ARBA00023002"/>
    </source>
</evidence>
<feature type="domain" description="CMP/dCMP-type deaminase" evidence="6">
    <location>
        <begin position="16"/>
        <end position="137"/>
    </location>
</feature>
<dbReference type="SUPFAM" id="SSF143990">
    <property type="entry name" value="YbiA-like"/>
    <property type="match status" value="1"/>
</dbReference>
<keyword evidence="3" id="KW-0521">NADP</keyword>
<protein>
    <recommendedName>
        <fullName evidence="2">5-amino-6-(5-phosphoribosylamino)uracil reductase</fullName>
        <ecNumber evidence="2">1.1.1.193</ecNumber>
    </recommendedName>
</protein>
<dbReference type="GO" id="GO:0050661">
    <property type="term" value="F:NADP binding"/>
    <property type="evidence" value="ECO:0007669"/>
    <property type="project" value="InterPro"/>
</dbReference>
<comment type="pathway">
    <text evidence="1">Cofactor biosynthesis; riboflavin biosynthesis; 5-amino-6-(D-ribitylamino)uracil from GTP: step 3/4.</text>
</comment>
<dbReference type="Gene3D" id="1.10.357.40">
    <property type="entry name" value="YbiA-like"/>
    <property type="match status" value="1"/>
</dbReference>
<dbReference type="InterPro" id="IPR037238">
    <property type="entry name" value="YbiA-like_sf"/>
</dbReference>
<dbReference type="InterPro" id="IPR004794">
    <property type="entry name" value="Eubact_RibD"/>
</dbReference>
<dbReference type="InterPro" id="IPR012816">
    <property type="entry name" value="NADAR"/>
</dbReference>
<accession>A0A3Q8BN67</accession>
<evidence type="ECO:0000256" key="1">
    <source>
        <dbReference type="ARBA" id="ARBA00004910"/>
    </source>
</evidence>
<keyword evidence="5" id="KW-0511">Multifunctional enzyme</keyword>
<evidence type="ECO:0000259" key="6">
    <source>
        <dbReference type="PROSITE" id="PS51747"/>
    </source>
</evidence>
<keyword evidence="4" id="KW-0560">Oxidoreductase</keyword>
<dbReference type="InterPro" id="IPR002734">
    <property type="entry name" value="RibDG_C"/>
</dbReference>
<dbReference type="GO" id="GO:0009231">
    <property type="term" value="P:riboflavin biosynthetic process"/>
    <property type="evidence" value="ECO:0007669"/>
    <property type="project" value="UniProtKB-UniPathway"/>
</dbReference>
<dbReference type="NCBIfam" id="TIGR02464">
    <property type="entry name" value="ribofla_fusion"/>
    <property type="match status" value="1"/>
</dbReference>
<dbReference type="Pfam" id="PF08719">
    <property type="entry name" value="NADAR"/>
    <property type="match status" value="1"/>
</dbReference>
<dbReference type="Gene3D" id="3.40.430.10">
    <property type="entry name" value="Dihydrofolate Reductase, subunit A"/>
    <property type="match status" value="1"/>
</dbReference>
<dbReference type="CDD" id="cd15457">
    <property type="entry name" value="NADAR"/>
    <property type="match status" value="1"/>
</dbReference>